<dbReference type="Proteomes" id="UP000019434">
    <property type="component" value="Chromosome"/>
</dbReference>
<name>W8NZV0_9EURY</name>
<evidence type="ECO:0000313" key="2">
    <source>
        <dbReference type="Proteomes" id="UP000019434"/>
    </source>
</evidence>
<dbReference type="KEGG" id="tnu:BD01_0375"/>
<gene>
    <name evidence="1" type="ORF">BD01_0375</name>
</gene>
<dbReference type="STRING" id="195522.BD01_0375"/>
<reference evidence="1 2" key="1">
    <citation type="submission" date="2014-02" db="EMBL/GenBank/DDBJ databases">
        <title>Genome Sequence of an Hyperthermophilic Archaeon, Thermococcus nautili 30-1, producing viral vesicles.</title>
        <authorList>
            <person name="Oberto J."/>
            <person name="Gaudin M."/>
            <person name="Cossu M."/>
            <person name="Gorlas A."/>
            <person name="Slesarev A."/>
            <person name="Marguet E."/>
            <person name="Forterre P."/>
        </authorList>
    </citation>
    <scope>NUCLEOTIDE SEQUENCE [LARGE SCALE GENOMIC DNA]</scope>
    <source>
        <strain evidence="1 2">30-1</strain>
    </source>
</reference>
<dbReference type="InterPro" id="IPR011990">
    <property type="entry name" value="TPR-like_helical_dom_sf"/>
</dbReference>
<dbReference type="eggNOG" id="arCOG03827">
    <property type="taxonomic scope" value="Archaea"/>
</dbReference>
<evidence type="ECO:0000313" key="1">
    <source>
        <dbReference type="EMBL" id="AHL22001.1"/>
    </source>
</evidence>
<sequence length="155" mass="17237">MGVFMQAWYRSRALYDAVMKLVKAGKFDEAMKLAGGIPDGSVRSKAVNGIVVEMAKEGEDYRDALDRAIETALSTKNPTKNLMGLAFEFLEMGKFDDALYIAEHITDLANRSKVQAEVALRLARKGELDRAMKLIEDILDEDVKTWATSMLASEL</sequence>
<keyword evidence="2" id="KW-1185">Reference proteome</keyword>
<proteinExistence type="predicted"/>
<protein>
    <recommendedName>
        <fullName evidence="3">TPR repeat protein</fullName>
    </recommendedName>
</protein>
<dbReference type="EMBL" id="CP007264">
    <property type="protein sequence ID" value="AHL22001.1"/>
    <property type="molecule type" value="Genomic_DNA"/>
</dbReference>
<dbReference type="AlphaFoldDB" id="W8NZV0"/>
<organism evidence="1 2">
    <name type="scientific">Thermococcus nautili</name>
    <dbReference type="NCBI Taxonomy" id="195522"/>
    <lineage>
        <taxon>Archaea</taxon>
        <taxon>Methanobacteriati</taxon>
        <taxon>Methanobacteriota</taxon>
        <taxon>Thermococci</taxon>
        <taxon>Thermococcales</taxon>
        <taxon>Thermococcaceae</taxon>
        <taxon>Thermococcus</taxon>
    </lineage>
</organism>
<accession>W8NZV0</accession>
<evidence type="ECO:0008006" key="3">
    <source>
        <dbReference type="Google" id="ProtNLM"/>
    </source>
</evidence>
<dbReference type="Gene3D" id="1.25.40.10">
    <property type="entry name" value="Tetratricopeptide repeat domain"/>
    <property type="match status" value="2"/>
</dbReference>
<dbReference type="HOGENOM" id="CLU_1648389_0_0_2"/>